<dbReference type="EMBL" id="VSSQ01046139">
    <property type="protein sequence ID" value="MPN00091.1"/>
    <property type="molecule type" value="Genomic_DNA"/>
</dbReference>
<name>A0A645EDW9_9ZZZZ</name>
<protein>
    <submittedName>
        <fullName evidence="1">Uncharacterized protein</fullName>
    </submittedName>
</protein>
<dbReference type="Gene3D" id="3.40.50.1820">
    <property type="entry name" value="alpha/beta hydrolase"/>
    <property type="match status" value="1"/>
</dbReference>
<reference evidence="1" key="1">
    <citation type="submission" date="2019-08" db="EMBL/GenBank/DDBJ databases">
        <authorList>
            <person name="Kucharzyk K."/>
            <person name="Murdoch R.W."/>
            <person name="Higgins S."/>
            <person name="Loffler F."/>
        </authorList>
    </citation>
    <scope>NUCLEOTIDE SEQUENCE</scope>
</reference>
<dbReference type="InterPro" id="IPR029058">
    <property type="entry name" value="AB_hydrolase_fold"/>
</dbReference>
<proteinExistence type="predicted"/>
<comment type="caution">
    <text evidence="1">The sequence shown here is derived from an EMBL/GenBank/DDBJ whole genome shotgun (WGS) entry which is preliminary data.</text>
</comment>
<sequence>MELLLDYPGYFAAAYPVCEGMHDSELTDAHIETLKKTPMWFTTAATDRTLPAPVNTIGTYDRLVKAGDERVLLTYYRDIHDLSGKYFDEEGKPYEYDGHWSWIHVYNNENSAIIDGKKTTIMEWMAAQSL</sequence>
<dbReference type="AlphaFoldDB" id="A0A645EDW9"/>
<organism evidence="1">
    <name type="scientific">bioreactor metagenome</name>
    <dbReference type="NCBI Taxonomy" id="1076179"/>
    <lineage>
        <taxon>unclassified sequences</taxon>
        <taxon>metagenomes</taxon>
        <taxon>ecological metagenomes</taxon>
    </lineage>
</organism>
<evidence type="ECO:0000313" key="1">
    <source>
        <dbReference type="EMBL" id="MPN00091.1"/>
    </source>
</evidence>
<accession>A0A645EDW9</accession>
<gene>
    <name evidence="1" type="ORF">SDC9_147285</name>
</gene>